<name>A0A839Q1S6_9MICO</name>
<dbReference type="SMART" id="SM00327">
    <property type="entry name" value="VWA"/>
    <property type="match status" value="1"/>
</dbReference>
<dbReference type="RefSeq" id="WP_184510266.1">
    <property type="nucleotide sequence ID" value="NZ_JACHVT010000004.1"/>
</dbReference>
<dbReference type="PROSITE" id="PS50234">
    <property type="entry name" value="VWFA"/>
    <property type="match status" value="1"/>
</dbReference>
<dbReference type="SUPFAM" id="SSF53300">
    <property type="entry name" value="vWA-like"/>
    <property type="match status" value="1"/>
</dbReference>
<accession>A0A839Q1S6</accession>
<feature type="compositionally biased region" description="Low complexity" evidence="1">
    <location>
        <begin position="620"/>
        <end position="683"/>
    </location>
</feature>
<feature type="chain" id="PRO_5032385175" evidence="3">
    <location>
        <begin position="44"/>
        <end position="720"/>
    </location>
</feature>
<keyword evidence="2" id="KW-1133">Transmembrane helix</keyword>
<comment type="caution">
    <text evidence="5">The sequence shown here is derived from an EMBL/GenBank/DDBJ whole genome shotgun (WGS) entry which is preliminary data.</text>
</comment>
<evidence type="ECO:0000256" key="1">
    <source>
        <dbReference type="SAM" id="MobiDB-lite"/>
    </source>
</evidence>
<dbReference type="Gene3D" id="3.40.50.410">
    <property type="entry name" value="von Willebrand factor, type A domain"/>
    <property type="match status" value="1"/>
</dbReference>
<feature type="domain" description="VWFA" evidence="4">
    <location>
        <begin position="73"/>
        <end position="259"/>
    </location>
</feature>
<dbReference type="Proteomes" id="UP000590811">
    <property type="component" value="Unassembled WGS sequence"/>
</dbReference>
<feature type="region of interest" description="Disordered" evidence="1">
    <location>
        <begin position="608"/>
        <end position="683"/>
    </location>
</feature>
<dbReference type="AlphaFoldDB" id="A0A839Q1S6"/>
<evidence type="ECO:0000256" key="2">
    <source>
        <dbReference type="SAM" id="Phobius"/>
    </source>
</evidence>
<dbReference type="InterPro" id="IPR002035">
    <property type="entry name" value="VWF_A"/>
</dbReference>
<gene>
    <name evidence="5" type="ORF">FHW14_002197</name>
</gene>
<keyword evidence="3" id="KW-0732">Signal</keyword>
<evidence type="ECO:0000313" key="6">
    <source>
        <dbReference type="Proteomes" id="UP000590811"/>
    </source>
</evidence>
<evidence type="ECO:0000313" key="5">
    <source>
        <dbReference type="EMBL" id="MBB2987032.1"/>
    </source>
</evidence>
<feature type="signal peptide" evidence="3">
    <location>
        <begin position="1"/>
        <end position="43"/>
    </location>
</feature>
<organism evidence="5 6">
    <name type="scientific">Terracoccus luteus</name>
    <dbReference type="NCBI Taxonomy" id="53356"/>
    <lineage>
        <taxon>Bacteria</taxon>
        <taxon>Bacillati</taxon>
        <taxon>Actinomycetota</taxon>
        <taxon>Actinomycetes</taxon>
        <taxon>Micrococcales</taxon>
        <taxon>Intrasporangiaceae</taxon>
        <taxon>Terracoccus</taxon>
    </lineage>
</organism>
<proteinExistence type="predicted"/>
<dbReference type="InterPro" id="IPR036465">
    <property type="entry name" value="vWFA_dom_sf"/>
</dbReference>
<keyword evidence="2" id="KW-0812">Transmembrane</keyword>
<protein>
    <submittedName>
        <fullName evidence="5">Ca-activated chloride channel family protein</fullName>
    </submittedName>
</protein>
<keyword evidence="2" id="KW-0472">Membrane</keyword>
<evidence type="ECO:0000259" key="4">
    <source>
        <dbReference type="PROSITE" id="PS50234"/>
    </source>
</evidence>
<dbReference type="EMBL" id="JACHVT010000004">
    <property type="protein sequence ID" value="MBB2987032.1"/>
    <property type="molecule type" value="Genomic_DNA"/>
</dbReference>
<feature type="transmembrane region" description="Helical" evidence="2">
    <location>
        <begin position="685"/>
        <end position="706"/>
    </location>
</feature>
<reference evidence="5 6" key="1">
    <citation type="submission" date="2020-08" db="EMBL/GenBank/DDBJ databases">
        <title>Genomic Encyclopedia of Type Strains, Phase IV (KMG-V): Genome sequencing to study the core and pangenomes of soil and plant-associated prokaryotes.</title>
        <authorList>
            <person name="Whitman W."/>
        </authorList>
    </citation>
    <scope>NUCLEOTIDE SEQUENCE [LARGE SCALE GENOMIC DNA]</scope>
    <source>
        <strain evidence="5 6">B3ACCR2</strain>
    </source>
</reference>
<evidence type="ECO:0000256" key="3">
    <source>
        <dbReference type="SAM" id="SignalP"/>
    </source>
</evidence>
<dbReference type="Pfam" id="PF13519">
    <property type="entry name" value="VWA_2"/>
    <property type="match status" value="1"/>
</dbReference>
<sequence length="720" mass="72648">MTRPRTDPSSPSSPRRLSARLRRLGPVAAAVAGSALLAVPASASATAVTPAVTPAVTSTVTPALSPARTTSVPTMVVLDASGSMNESDAPGPRIDAAKRAVTSLVAGLPADSRIGLIVYGTGTGSTRAEKSTGCTDIRTLIPVGPLDRARTTDAVTGIRASGYTPIGNALRSAATALPTEGPRAIVLVSDGIDTCAPPAPCNVAKQLKRQGVDLTIHTVGFKVDPTARAQLSCIADATGGTYSDAGDADTLEQALKVKVDYAISGYQARGTPVTGTDQPTDASPRLAPGQYLDTFATGAPAGSDRTGRVSGTTKYYRVPLQQGATLYVSATMPPPAADPGGTGGTFGVQMTLQAEDGSTCDSADANYAGNDGYSHRPVSATMSTVLDHDTPPGAYPGRCPVDGVGVVKIERYGAKFGDQSRPVEIVVRSEPPAETAGLPPAATRAQAGLARPPFARAATAVTGGSSFNDAAPLTSGQTYRGTVVTGEDRYFSVPLRWGQRLAYSVEEVGPASDGPTTGVGARVSVYNPVRQDVRSTGQYQTAIWFAGNPGLLTGSTVAPVRYTNRSSSQPDLRTTQVDGLYYLRLSVNVDGEDSPAARTTYRITVVVDGDPETGPAYRPGATGMPTGSASSTPPPSDATTATAGPTTGPGDSATAGATGTVDASGTSGTSGTTGSSGSSASSGPGWAVLGGIALAAVGGALVALLVGRARRGQPPTGPQT</sequence>